<dbReference type="RefSeq" id="WP_245723377.1">
    <property type="nucleotide sequence ID" value="NZ_FNEB01000006.1"/>
</dbReference>
<sequence length="329" mass="36089">MPALRCPGPDPAVRQRILSILMLAGAVALAGCDGMAPRDSVRPEPRPDQRPSQTDEQAGAPSAASTALATYYARVQADLLAQGLLRTDGGGPDTPFDAEMLIRNFERLAFFDEYERGQGLRTARNTPGQLRRWETPVRLTVEFGASVPKAQRAKDRAVIDRYAARLARVTGHPISTGPTGNFHVMVLSEDDRAAAIPRIKALVPNINPNSLNIIRSIPRSIHCLVIAFSDSRDDHVYRKAIAIVRAEHPDLLRRSCVHEEVAQGLGLANDSPQARPSIFNDDDEFALLTTHDELLLKMLYDPRLRPGMTPEEARPIYSARARELAGGPS</sequence>
<dbReference type="AlphaFoldDB" id="A0A1G8PJ71"/>
<name>A0A1G8PJ71_9RHOB</name>
<keyword evidence="3" id="KW-1185">Reference proteome</keyword>
<evidence type="ECO:0000256" key="1">
    <source>
        <dbReference type="SAM" id="MobiDB-lite"/>
    </source>
</evidence>
<proteinExistence type="predicted"/>
<dbReference type="PROSITE" id="PS51257">
    <property type="entry name" value="PROKAR_LIPOPROTEIN"/>
    <property type="match status" value="1"/>
</dbReference>
<dbReference type="Proteomes" id="UP000199340">
    <property type="component" value="Unassembled WGS sequence"/>
</dbReference>
<evidence type="ECO:0000313" key="3">
    <source>
        <dbReference type="Proteomes" id="UP000199340"/>
    </source>
</evidence>
<feature type="compositionally biased region" description="Basic and acidic residues" evidence="1">
    <location>
        <begin position="39"/>
        <end position="49"/>
    </location>
</feature>
<dbReference type="InterPro" id="IPR021323">
    <property type="entry name" value="DUF2927"/>
</dbReference>
<protein>
    <recommendedName>
        <fullName evidence="4">Lipoprotein</fullName>
    </recommendedName>
</protein>
<accession>A0A1G8PJ71</accession>
<gene>
    <name evidence="2" type="ORF">SAMN05421850_106245</name>
</gene>
<organism evidence="2 3">
    <name type="scientific">Lutimaribacter saemankumensis</name>
    <dbReference type="NCBI Taxonomy" id="490829"/>
    <lineage>
        <taxon>Bacteria</taxon>
        <taxon>Pseudomonadati</taxon>
        <taxon>Pseudomonadota</taxon>
        <taxon>Alphaproteobacteria</taxon>
        <taxon>Rhodobacterales</taxon>
        <taxon>Roseobacteraceae</taxon>
        <taxon>Lutimaribacter</taxon>
    </lineage>
</organism>
<evidence type="ECO:0000313" key="2">
    <source>
        <dbReference type="EMBL" id="SDI92378.1"/>
    </source>
</evidence>
<reference evidence="2 3" key="1">
    <citation type="submission" date="2016-10" db="EMBL/GenBank/DDBJ databases">
        <authorList>
            <person name="de Groot N.N."/>
        </authorList>
    </citation>
    <scope>NUCLEOTIDE SEQUENCE [LARGE SCALE GENOMIC DNA]</scope>
    <source>
        <strain evidence="2 3">DSM 28010</strain>
    </source>
</reference>
<dbReference type="STRING" id="490829.SAMN05421850_106245"/>
<evidence type="ECO:0008006" key="4">
    <source>
        <dbReference type="Google" id="ProtNLM"/>
    </source>
</evidence>
<feature type="region of interest" description="Disordered" evidence="1">
    <location>
        <begin position="35"/>
        <end position="63"/>
    </location>
</feature>
<dbReference type="Pfam" id="PF11150">
    <property type="entry name" value="DUF2927"/>
    <property type="match status" value="1"/>
</dbReference>
<dbReference type="EMBL" id="FNEB01000006">
    <property type="protein sequence ID" value="SDI92378.1"/>
    <property type="molecule type" value="Genomic_DNA"/>
</dbReference>